<accession>A0ACC2WI85</accession>
<organism evidence="1 2">
    <name type="scientific">Naganishia cerealis</name>
    <dbReference type="NCBI Taxonomy" id="610337"/>
    <lineage>
        <taxon>Eukaryota</taxon>
        <taxon>Fungi</taxon>
        <taxon>Dikarya</taxon>
        <taxon>Basidiomycota</taxon>
        <taxon>Agaricomycotina</taxon>
        <taxon>Tremellomycetes</taxon>
        <taxon>Filobasidiales</taxon>
        <taxon>Filobasidiaceae</taxon>
        <taxon>Naganishia</taxon>
    </lineage>
</organism>
<protein>
    <submittedName>
        <fullName evidence="1">Uncharacterized protein</fullName>
    </submittedName>
</protein>
<reference evidence="1" key="1">
    <citation type="submission" date="2023-04" db="EMBL/GenBank/DDBJ databases">
        <title>Draft Genome sequencing of Naganishia species isolated from polar environments using Oxford Nanopore Technology.</title>
        <authorList>
            <person name="Leo P."/>
            <person name="Venkateswaran K."/>
        </authorList>
    </citation>
    <scope>NUCLEOTIDE SEQUENCE</scope>
    <source>
        <strain evidence="1">MNA-CCFEE 5261</strain>
    </source>
</reference>
<evidence type="ECO:0000313" key="2">
    <source>
        <dbReference type="Proteomes" id="UP001241377"/>
    </source>
</evidence>
<evidence type="ECO:0000313" key="1">
    <source>
        <dbReference type="EMBL" id="KAJ9111460.1"/>
    </source>
</evidence>
<dbReference type="Proteomes" id="UP001241377">
    <property type="component" value="Unassembled WGS sequence"/>
</dbReference>
<gene>
    <name evidence="1" type="ORF">QFC19_001229</name>
</gene>
<keyword evidence="2" id="KW-1185">Reference proteome</keyword>
<sequence>MQHSPNPAYLAIAEAIALHRYKQQNDILTLLSLPPIPWHSLVPRPVIPLAEAQIHVERVTRACGVREDGSVAPLGDDEAEVTVDLEEEAKRVSQQLREEQRETGMATVLVDLDGYPYKLVLSDMDDQTNEQRLAVARLTRHTRIIDALQQSLQSVNMERETHMRLLSRKLTEAAESEAHERKRQKEGEEDVEQPDGNTDPSSPPPTDTTTAAVIPSNLSPRAERYWRRVLERGEVIDWDEERVAQAALTWIYDPPTVESAKRATAPGHLLASFKQTIGSYPQWAGQLCWNSYDTTNSTGHTHRHGRVALRFGGGKEQGDPGIGFCVVQHPAAVSDIVPTPTERATQGNGMWHIDSQLPSKDLLPRESVAWQDDVHFQGLPGVAVQITTFVDGGYAVSVKVCHALADATTLLTFMHDWTRTNRAMAAGDTALPALAPVFHPSLWTAKQRETLTHLNPTWGSFTTPARSHCIGTTGSAPAVQIARPASSHQRFPHPI</sequence>
<comment type="caution">
    <text evidence="1">The sequence shown here is derived from an EMBL/GenBank/DDBJ whole genome shotgun (WGS) entry which is preliminary data.</text>
</comment>
<name>A0ACC2WI85_9TREE</name>
<proteinExistence type="predicted"/>
<dbReference type="EMBL" id="JASBWR010000008">
    <property type="protein sequence ID" value="KAJ9111460.1"/>
    <property type="molecule type" value="Genomic_DNA"/>
</dbReference>